<feature type="binding site" evidence="2">
    <location>
        <position position="7"/>
    </location>
    <ligand>
        <name>Zn(2+)</name>
        <dbReference type="ChEBI" id="CHEBI:29105"/>
    </ligand>
</feature>
<feature type="compositionally biased region" description="Polar residues" evidence="3">
    <location>
        <begin position="196"/>
        <end position="206"/>
    </location>
</feature>
<evidence type="ECO:0000256" key="2">
    <source>
        <dbReference type="PROSITE-ProRule" id="PRU01263"/>
    </source>
</evidence>
<evidence type="ECO:0000313" key="7">
    <source>
        <dbReference type="RefSeq" id="XP_030376401.1"/>
    </source>
</evidence>
<dbReference type="Pfam" id="PF07776">
    <property type="entry name" value="zf-AD"/>
    <property type="match status" value="1"/>
</dbReference>
<dbReference type="Gene3D" id="3.30.160.60">
    <property type="entry name" value="Classic Zinc Finger"/>
    <property type="match status" value="1"/>
</dbReference>
<dbReference type="SMART" id="SM00868">
    <property type="entry name" value="zf-AD"/>
    <property type="match status" value="1"/>
</dbReference>
<feature type="region of interest" description="Disordered" evidence="3">
    <location>
        <begin position="196"/>
        <end position="225"/>
    </location>
</feature>
<reference evidence="7" key="1">
    <citation type="submission" date="2025-08" db="UniProtKB">
        <authorList>
            <consortium name="RefSeq"/>
        </authorList>
    </citation>
    <scope>IDENTIFICATION</scope>
    <source>
        <strain evidence="7">11010-0011.00</strain>
        <tissue evidence="7">Whole body</tissue>
    </source>
</reference>
<evidence type="ECO:0000259" key="5">
    <source>
        <dbReference type="PROSITE" id="PS51915"/>
    </source>
</evidence>
<accession>A0A6J2TI91</accession>
<dbReference type="GO" id="GO:0008270">
    <property type="term" value="F:zinc ion binding"/>
    <property type="evidence" value="ECO:0007669"/>
    <property type="project" value="UniProtKB-UniRule"/>
</dbReference>
<sequence>MSSSLICRICAEFIFDDTAKKMFENEPDLMRHRIELLTGIWLEDLPDMPHHICTACCFDLEQAVAFRERCISTQVRLSTFDNRYKTNTFEAERHKASEGTYNYKESGSKTLTSEEGDVKYQRSLLEENVALREIAASYENKTQNVEKHQPRPVKDTPFTCKFCERSFAGQFWLQLHIDTEHDAARGDIYQNDTQCAHESVKSNNGSSEDDREKIKERNRRYSRNYRKRLKLQKQLEREKNGTLKKRVYDKDSIKERNREYSKNYRKRLKLQKQLDQDNNCSSLVPLTFQTIYTGCPREKASKIKKS</sequence>
<feature type="compositionally biased region" description="Basic residues" evidence="3">
    <location>
        <begin position="216"/>
        <end position="225"/>
    </location>
</feature>
<keyword evidence="2" id="KW-0862">Zinc</keyword>
<dbReference type="GO" id="GO:0005634">
    <property type="term" value="C:nucleus"/>
    <property type="evidence" value="ECO:0007669"/>
    <property type="project" value="InterPro"/>
</dbReference>
<gene>
    <name evidence="7" type="primary">LOC115625492</name>
</gene>
<evidence type="ECO:0000256" key="1">
    <source>
        <dbReference type="PROSITE-ProRule" id="PRU00042"/>
    </source>
</evidence>
<evidence type="ECO:0000256" key="3">
    <source>
        <dbReference type="SAM" id="MobiDB-lite"/>
    </source>
</evidence>
<feature type="binding site" evidence="2">
    <location>
        <position position="10"/>
    </location>
    <ligand>
        <name>Zn(2+)</name>
        <dbReference type="ChEBI" id="CHEBI:29105"/>
    </ligand>
</feature>
<dbReference type="PROSITE" id="PS51915">
    <property type="entry name" value="ZAD"/>
    <property type="match status" value="1"/>
</dbReference>
<feature type="binding site" evidence="2">
    <location>
        <position position="56"/>
    </location>
    <ligand>
        <name>Zn(2+)</name>
        <dbReference type="ChEBI" id="CHEBI:29105"/>
    </ligand>
</feature>
<feature type="domain" description="C2H2-type" evidence="4">
    <location>
        <begin position="158"/>
        <end position="186"/>
    </location>
</feature>
<dbReference type="InterPro" id="IPR013087">
    <property type="entry name" value="Znf_C2H2_type"/>
</dbReference>
<dbReference type="PROSITE" id="PS50157">
    <property type="entry name" value="ZINC_FINGER_C2H2_2"/>
    <property type="match status" value="1"/>
</dbReference>
<dbReference type="InterPro" id="IPR012934">
    <property type="entry name" value="Znf_AD"/>
</dbReference>
<keyword evidence="6" id="KW-1185">Reference proteome</keyword>
<dbReference type="RefSeq" id="XP_030376401.1">
    <property type="nucleotide sequence ID" value="XM_030520541.1"/>
</dbReference>
<dbReference type="AlphaFoldDB" id="A0A6J2TI91"/>
<dbReference type="PROSITE" id="PS00028">
    <property type="entry name" value="ZINC_FINGER_C2H2_1"/>
    <property type="match status" value="1"/>
</dbReference>
<keyword evidence="2" id="KW-0479">Metal-binding</keyword>
<name>A0A6J2TI91_DROLE</name>
<proteinExistence type="predicted"/>
<feature type="binding site" evidence="2">
    <location>
        <position position="53"/>
    </location>
    <ligand>
        <name>Zn(2+)</name>
        <dbReference type="ChEBI" id="CHEBI:29105"/>
    </ligand>
</feature>
<dbReference type="OrthoDB" id="8117402at2759"/>
<feature type="domain" description="ZAD" evidence="5">
    <location>
        <begin position="5"/>
        <end position="80"/>
    </location>
</feature>
<organism evidence="6 7">
    <name type="scientific">Drosophila lebanonensis</name>
    <name type="common">Fruit fly</name>
    <name type="synonym">Scaptodrosophila lebanonensis</name>
    <dbReference type="NCBI Taxonomy" id="7225"/>
    <lineage>
        <taxon>Eukaryota</taxon>
        <taxon>Metazoa</taxon>
        <taxon>Ecdysozoa</taxon>
        <taxon>Arthropoda</taxon>
        <taxon>Hexapoda</taxon>
        <taxon>Insecta</taxon>
        <taxon>Pterygota</taxon>
        <taxon>Neoptera</taxon>
        <taxon>Endopterygota</taxon>
        <taxon>Diptera</taxon>
        <taxon>Brachycera</taxon>
        <taxon>Muscomorpha</taxon>
        <taxon>Ephydroidea</taxon>
        <taxon>Drosophilidae</taxon>
        <taxon>Scaptodrosophila</taxon>
    </lineage>
</organism>
<dbReference type="SUPFAM" id="SSF57716">
    <property type="entry name" value="Glucocorticoid receptor-like (DNA-binding domain)"/>
    <property type="match status" value="1"/>
</dbReference>
<keyword evidence="1" id="KW-0863">Zinc-finger</keyword>
<protein>
    <submittedName>
        <fullName evidence="7">Transcription factor Ouib-like isoform X1</fullName>
    </submittedName>
</protein>
<evidence type="ECO:0000313" key="6">
    <source>
        <dbReference type="Proteomes" id="UP000504634"/>
    </source>
</evidence>
<dbReference type="Proteomes" id="UP000504634">
    <property type="component" value="Unplaced"/>
</dbReference>
<evidence type="ECO:0000259" key="4">
    <source>
        <dbReference type="PROSITE" id="PS50157"/>
    </source>
</evidence>
<dbReference type="GeneID" id="115625492"/>